<dbReference type="OrthoDB" id="6514241at2759"/>
<keyword evidence="4" id="KW-1185">Reference proteome</keyword>
<dbReference type="EMBL" id="AMQN01022743">
    <property type="status" value="NOT_ANNOTATED_CDS"/>
    <property type="molecule type" value="Genomic_DNA"/>
</dbReference>
<reference evidence="4" key="1">
    <citation type="submission" date="2012-12" db="EMBL/GenBank/DDBJ databases">
        <authorList>
            <person name="Hellsten U."/>
            <person name="Grimwood J."/>
            <person name="Chapman J.A."/>
            <person name="Shapiro H."/>
            <person name="Aerts A."/>
            <person name="Otillar R.P."/>
            <person name="Terry A.Y."/>
            <person name="Boore J.L."/>
            <person name="Simakov O."/>
            <person name="Marletaz F."/>
            <person name="Cho S.-J."/>
            <person name="Edsinger-Gonzales E."/>
            <person name="Havlak P."/>
            <person name="Kuo D.-H."/>
            <person name="Larsson T."/>
            <person name="Lv J."/>
            <person name="Arendt D."/>
            <person name="Savage R."/>
            <person name="Osoegawa K."/>
            <person name="de Jong P."/>
            <person name="Lindberg D.R."/>
            <person name="Seaver E.C."/>
            <person name="Weisblat D.A."/>
            <person name="Putnam N.H."/>
            <person name="Grigoriev I.V."/>
            <person name="Rokhsar D.S."/>
        </authorList>
    </citation>
    <scope>NUCLEOTIDE SEQUENCE</scope>
    <source>
        <strain evidence="4">I ESC-2004</strain>
    </source>
</reference>
<dbReference type="HOGENOM" id="CLU_121983_1_0_1"/>
<dbReference type="STRING" id="283909.R7VCW2"/>
<dbReference type="EMBL" id="AMQN01000610">
    <property type="status" value="NOT_ANNOTATED_CDS"/>
    <property type="molecule type" value="Genomic_DNA"/>
</dbReference>
<dbReference type="PANTHER" id="PTHR16260:SF3">
    <property type="entry name" value="CHROMOSOME 14 OPEN READING FRAME 119-LIKE-RELATED"/>
    <property type="match status" value="1"/>
</dbReference>
<organism evidence="2">
    <name type="scientific">Capitella teleta</name>
    <name type="common">Polychaete worm</name>
    <dbReference type="NCBI Taxonomy" id="283909"/>
    <lineage>
        <taxon>Eukaryota</taxon>
        <taxon>Metazoa</taxon>
        <taxon>Spiralia</taxon>
        <taxon>Lophotrochozoa</taxon>
        <taxon>Annelida</taxon>
        <taxon>Polychaeta</taxon>
        <taxon>Sedentaria</taxon>
        <taxon>Scolecida</taxon>
        <taxon>Capitellidae</taxon>
        <taxon>Capitella</taxon>
    </lineage>
</organism>
<gene>
    <name evidence="1" type="ORF">CAPTEDRAFT_113908</name>
    <name evidence="2" type="ORF">CAPTEDRAFT_138705</name>
</gene>
<dbReference type="EMBL" id="KB293180">
    <property type="protein sequence ID" value="ELU16407.1"/>
    <property type="molecule type" value="Genomic_DNA"/>
</dbReference>
<evidence type="ECO:0000313" key="4">
    <source>
        <dbReference type="Proteomes" id="UP000014760"/>
    </source>
</evidence>
<reference evidence="3" key="3">
    <citation type="submission" date="2015-06" db="UniProtKB">
        <authorList>
            <consortium name="EnsemblMetazoa"/>
        </authorList>
    </citation>
    <scope>IDENTIFICATION</scope>
</reference>
<dbReference type="InterPro" id="IPR028019">
    <property type="entry name" value="DUF4508"/>
</dbReference>
<dbReference type="EnsemblMetazoa" id="CapteT138705">
    <property type="protein sequence ID" value="CapteP138705"/>
    <property type="gene ID" value="CapteG138705"/>
</dbReference>
<evidence type="ECO:0000313" key="1">
    <source>
        <dbReference type="EMBL" id="ELU06515.1"/>
    </source>
</evidence>
<proteinExistence type="predicted"/>
<dbReference type="EMBL" id="KB300563">
    <property type="protein sequence ID" value="ELU06515.1"/>
    <property type="molecule type" value="Genomic_DNA"/>
</dbReference>
<dbReference type="Proteomes" id="UP000014760">
    <property type="component" value="Unassembled WGS sequence"/>
</dbReference>
<sequence>MSITSTEKEILCAVHWFQSWSAMQKGDFMKDLLEKAVPQKVSTLFGAFESLNMQDSKPPSIFKCQLKLFSDWFAEWSDKDRNDFMRKLEEVDHNFVDQFNIALANTAQQP</sequence>
<dbReference type="OMA" id="WFNYVSQ"/>
<dbReference type="EnsemblMetazoa" id="CapteT113908">
    <property type="protein sequence ID" value="CapteP113908"/>
    <property type="gene ID" value="CapteG113908"/>
</dbReference>
<evidence type="ECO:0000313" key="3">
    <source>
        <dbReference type="EnsemblMetazoa" id="CapteP113908"/>
    </source>
</evidence>
<dbReference type="Pfam" id="PF14969">
    <property type="entry name" value="DUF4508"/>
    <property type="match status" value="1"/>
</dbReference>
<protein>
    <submittedName>
        <fullName evidence="2 3">Uncharacterized protein</fullName>
    </submittedName>
</protein>
<dbReference type="AlphaFoldDB" id="R7VCW2"/>
<accession>R7VCW2</accession>
<dbReference type="PANTHER" id="PTHR16260">
    <property type="entry name" value="SIMILAR TO 1700123O20RIK PROTEIN"/>
    <property type="match status" value="1"/>
</dbReference>
<reference evidence="2 4" key="2">
    <citation type="journal article" date="2013" name="Nature">
        <title>Insights into bilaterian evolution from three spiralian genomes.</title>
        <authorList>
            <person name="Simakov O."/>
            <person name="Marletaz F."/>
            <person name="Cho S.J."/>
            <person name="Edsinger-Gonzales E."/>
            <person name="Havlak P."/>
            <person name="Hellsten U."/>
            <person name="Kuo D.H."/>
            <person name="Larsson T."/>
            <person name="Lv J."/>
            <person name="Arendt D."/>
            <person name="Savage R."/>
            <person name="Osoegawa K."/>
            <person name="de Jong P."/>
            <person name="Grimwood J."/>
            <person name="Chapman J.A."/>
            <person name="Shapiro H."/>
            <person name="Aerts A."/>
            <person name="Otillar R.P."/>
            <person name="Terry A.Y."/>
            <person name="Boore J.L."/>
            <person name="Grigoriev I.V."/>
            <person name="Lindberg D.R."/>
            <person name="Seaver E.C."/>
            <person name="Weisblat D.A."/>
            <person name="Putnam N.H."/>
            <person name="Rokhsar D.S."/>
        </authorList>
    </citation>
    <scope>NUCLEOTIDE SEQUENCE</scope>
    <source>
        <strain evidence="2 4">I ESC-2004</strain>
    </source>
</reference>
<name>R7VCW2_CAPTE</name>
<evidence type="ECO:0000313" key="2">
    <source>
        <dbReference type="EMBL" id="ELU16407.1"/>
    </source>
</evidence>